<organism evidence="10 11">
    <name type="scientific">Rubroshorea leprosula</name>
    <dbReference type="NCBI Taxonomy" id="152421"/>
    <lineage>
        <taxon>Eukaryota</taxon>
        <taxon>Viridiplantae</taxon>
        <taxon>Streptophyta</taxon>
        <taxon>Embryophyta</taxon>
        <taxon>Tracheophyta</taxon>
        <taxon>Spermatophyta</taxon>
        <taxon>Magnoliopsida</taxon>
        <taxon>eudicotyledons</taxon>
        <taxon>Gunneridae</taxon>
        <taxon>Pentapetalae</taxon>
        <taxon>rosids</taxon>
        <taxon>malvids</taxon>
        <taxon>Malvales</taxon>
        <taxon>Dipterocarpaceae</taxon>
        <taxon>Rubroshorea</taxon>
    </lineage>
</organism>
<dbReference type="Pfam" id="PF23445">
    <property type="entry name" value="WHD_SNRNP200"/>
    <property type="match status" value="1"/>
</dbReference>
<dbReference type="Pfam" id="PF00270">
    <property type="entry name" value="DEAD"/>
    <property type="match status" value="1"/>
</dbReference>
<comment type="catalytic activity">
    <reaction evidence="5">
        <text>Couples ATP hydrolysis with the unwinding of duplex DNA by translocating in the 3'-5' direction.</text>
        <dbReference type="EC" id="5.6.2.4"/>
    </reaction>
</comment>
<evidence type="ECO:0000313" key="10">
    <source>
        <dbReference type="EMBL" id="GKU98218.1"/>
    </source>
</evidence>
<evidence type="ECO:0000256" key="2">
    <source>
        <dbReference type="ARBA" id="ARBA00022801"/>
    </source>
</evidence>
<dbReference type="Gene3D" id="3.40.50.300">
    <property type="entry name" value="P-loop containing nucleotide triphosphate hydrolases"/>
    <property type="match status" value="3"/>
</dbReference>
<dbReference type="AlphaFoldDB" id="A0AAV5IJY9"/>
<evidence type="ECO:0000256" key="6">
    <source>
        <dbReference type="ARBA" id="ARBA00034808"/>
    </source>
</evidence>
<dbReference type="EC" id="5.6.2.4" evidence="6"/>
<dbReference type="FunFam" id="1.10.10.10:FF:000012">
    <property type="entry name" value="U5 small nuclear ribonucleoprotein helicase"/>
    <property type="match status" value="1"/>
</dbReference>
<dbReference type="GO" id="GO:0003676">
    <property type="term" value="F:nucleic acid binding"/>
    <property type="evidence" value="ECO:0007669"/>
    <property type="project" value="InterPro"/>
</dbReference>
<keyword evidence="11" id="KW-1185">Reference proteome</keyword>
<dbReference type="Proteomes" id="UP001054252">
    <property type="component" value="Unassembled WGS sequence"/>
</dbReference>
<dbReference type="PANTHER" id="PTHR47835">
    <property type="entry name" value="HFM1, ATP DEPENDENT DNA HELICASE HOMOLOG"/>
    <property type="match status" value="1"/>
</dbReference>
<dbReference type="InterPro" id="IPR036388">
    <property type="entry name" value="WH-like_DNA-bd_sf"/>
</dbReference>
<dbReference type="Gene3D" id="1.10.10.10">
    <property type="entry name" value="Winged helix-like DNA-binding domain superfamily/Winged helix DNA-binding domain"/>
    <property type="match status" value="1"/>
</dbReference>
<dbReference type="GO" id="GO:0016787">
    <property type="term" value="F:hydrolase activity"/>
    <property type="evidence" value="ECO:0007669"/>
    <property type="project" value="UniProtKB-KW"/>
</dbReference>
<comment type="caution">
    <text evidence="10">The sequence shown here is derived from an EMBL/GenBank/DDBJ whole genome shotgun (WGS) entry which is preliminary data.</text>
</comment>
<dbReference type="InterPro" id="IPR052247">
    <property type="entry name" value="Meiotic_Crossover_Helicase"/>
</dbReference>
<proteinExistence type="predicted"/>
<keyword evidence="2" id="KW-0378">Hydrolase</keyword>
<comment type="catalytic activity">
    <reaction evidence="7">
        <text>ATP + H2O = ADP + phosphate + H(+)</text>
        <dbReference type="Rhea" id="RHEA:13065"/>
        <dbReference type="ChEBI" id="CHEBI:15377"/>
        <dbReference type="ChEBI" id="CHEBI:15378"/>
        <dbReference type="ChEBI" id="CHEBI:30616"/>
        <dbReference type="ChEBI" id="CHEBI:43474"/>
        <dbReference type="ChEBI" id="CHEBI:456216"/>
        <dbReference type="EC" id="5.6.2.4"/>
    </reaction>
</comment>
<feature type="domain" description="DEAD/DEAH-box helicase" evidence="8">
    <location>
        <begin position="45"/>
        <end position="148"/>
    </location>
</feature>
<dbReference type="EMBL" id="BPVZ01000012">
    <property type="protein sequence ID" value="GKU98218.1"/>
    <property type="molecule type" value="Genomic_DNA"/>
</dbReference>
<dbReference type="InterPro" id="IPR027417">
    <property type="entry name" value="P-loop_NTPase"/>
</dbReference>
<sequence>MSIELTELLDLQPLRLTALRNPSYEALYQDFKHFNPIQTQKVPDSIMRVVYIAPLEAIAKERYCDRVKKFGGGLGLQVVELTGETTMDLKLLENVQIINRTPEKWDALSRCWEKRQYVQQGSLFIIDELRLIEGQCGPVLEVIVSGMTYIASQVENKIWIVALLISLLNAKDLRGWIGATSHGLFNFPLEHVKLIAVYLMTDSSVENEESPAFQLRSPEELMPFVGKSSEQTLRETLSYVVGYLHEDLSSLDQEVVSKLFEAGLDPVMSSSLCWGVPLSAHLVVVIEIDNSEKCVILCCAPYEEYYKRFLPEAFPMESHLHHFLCDNFNAEVVVGVIESKQDAVDYLTWTFMYGRLTQNPNCYNLQGCGECKRRRSGRVYHCTVSDYHLHVCAKTVINELQANGVQDVEKPSMLGTATKVASKVVIEFIRGLIEGLGEGVEQVLIQSVTRGRHHVKA</sequence>
<dbReference type="GO" id="GO:0043138">
    <property type="term" value="F:3'-5' DNA helicase activity"/>
    <property type="evidence" value="ECO:0007669"/>
    <property type="project" value="UniProtKB-EC"/>
</dbReference>
<keyword evidence="4" id="KW-0067">ATP-binding</keyword>
<evidence type="ECO:0000313" key="11">
    <source>
        <dbReference type="Proteomes" id="UP001054252"/>
    </source>
</evidence>
<accession>A0AAV5IJY9</accession>
<dbReference type="GO" id="GO:0005524">
    <property type="term" value="F:ATP binding"/>
    <property type="evidence" value="ECO:0007669"/>
    <property type="project" value="UniProtKB-KW"/>
</dbReference>
<evidence type="ECO:0000256" key="7">
    <source>
        <dbReference type="ARBA" id="ARBA00048988"/>
    </source>
</evidence>
<evidence type="ECO:0000256" key="5">
    <source>
        <dbReference type="ARBA" id="ARBA00034617"/>
    </source>
</evidence>
<gene>
    <name evidence="10" type="ORF">SLEP1_g11249</name>
</gene>
<keyword evidence="3" id="KW-0347">Helicase</keyword>
<evidence type="ECO:0000259" key="8">
    <source>
        <dbReference type="Pfam" id="PF00270"/>
    </source>
</evidence>
<dbReference type="PANTHER" id="PTHR47835:SF3">
    <property type="entry name" value="HELICASE FOR MEIOSIS 1"/>
    <property type="match status" value="1"/>
</dbReference>
<protein>
    <recommendedName>
        <fullName evidence="6">DNA 3'-5' helicase</fullName>
        <ecNumber evidence="6">5.6.2.4</ecNumber>
    </recommendedName>
</protein>
<dbReference type="SUPFAM" id="SSF52540">
    <property type="entry name" value="P-loop containing nucleoside triphosphate hydrolases"/>
    <property type="match status" value="1"/>
</dbReference>
<evidence type="ECO:0000259" key="9">
    <source>
        <dbReference type="Pfam" id="PF23445"/>
    </source>
</evidence>
<feature type="domain" description="MER3 helicase-like winged helix" evidence="9">
    <location>
        <begin position="317"/>
        <end position="369"/>
    </location>
</feature>
<dbReference type="InterPro" id="IPR057842">
    <property type="entry name" value="WH_MER3"/>
</dbReference>
<dbReference type="InterPro" id="IPR011545">
    <property type="entry name" value="DEAD/DEAH_box_helicase_dom"/>
</dbReference>
<evidence type="ECO:0000256" key="1">
    <source>
        <dbReference type="ARBA" id="ARBA00022741"/>
    </source>
</evidence>
<keyword evidence="1" id="KW-0547">Nucleotide-binding</keyword>
<name>A0AAV5IJY9_9ROSI</name>
<evidence type="ECO:0000256" key="3">
    <source>
        <dbReference type="ARBA" id="ARBA00022806"/>
    </source>
</evidence>
<evidence type="ECO:0000256" key="4">
    <source>
        <dbReference type="ARBA" id="ARBA00022840"/>
    </source>
</evidence>
<reference evidence="10 11" key="1">
    <citation type="journal article" date="2021" name="Commun. Biol.">
        <title>The genome of Shorea leprosula (Dipterocarpaceae) highlights the ecological relevance of drought in aseasonal tropical rainforests.</title>
        <authorList>
            <person name="Ng K.K.S."/>
            <person name="Kobayashi M.J."/>
            <person name="Fawcett J.A."/>
            <person name="Hatakeyama M."/>
            <person name="Paape T."/>
            <person name="Ng C.H."/>
            <person name="Ang C.C."/>
            <person name="Tnah L.H."/>
            <person name="Lee C.T."/>
            <person name="Nishiyama T."/>
            <person name="Sese J."/>
            <person name="O'Brien M.J."/>
            <person name="Copetti D."/>
            <person name="Mohd Noor M.I."/>
            <person name="Ong R.C."/>
            <person name="Putra M."/>
            <person name="Sireger I.Z."/>
            <person name="Indrioko S."/>
            <person name="Kosugi Y."/>
            <person name="Izuno A."/>
            <person name="Isagi Y."/>
            <person name="Lee S.L."/>
            <person name="Shimizu K.K."/>
        </authorList>
    </citation>
    <scope>NUCLEOTIDE SEQUENCE [LARGE SCALE GENOMIC DNA]</scope>
    <source>
        <strain evidence="10">214</strain>
    </source>
</reference>